<keyword evidence="2" id="KW-1133">Transmembrane helix</keyword>
<reference evidence="3 4" key="1">
    <citation type="journal article" date="2024" name="Commun. Biol.">
        <title>Comparative genomic analysis of thermophilic fungi reveals convergent evolutionary adaptations and gene losses.</title>
        <authorList>
            <person name="Steindorff A.S."/>
            <person name="Aguilar-Pontes M.V."/>
            <person name="Robinson A.J."/>
            <person name="Andreopoulos B."/>
            <person name="LaButti K."/>
            <person name="Kuo A."/>
            <person name="Mondo S."/>
            <person name="Riley R."/>
            <person name="Otillar R."/>
            <person name="Haridas S."/>
            <person name="Lipzen A."/>
            <person name="Grimwood J."/>
            <person name="Schmutz J."/>
            <person name="Clum A."/>
            <person name="Reid I.D."/>
            <person name="Moisan M.C."/>
            <person name="Butler G."/>
            <person name="Nguyen T.T.M."/>
            <person name="Dewar K."/>
            <person name="Conant G."/>
            <person name="Drula E."/>
            <person name="Henrissat B."/>
            <person name="Hansel C."/>
            <person name="Singer S."/>
            <person name="Hutchinson M.I."/>
            <person name="de Vries R.P."/>
            <person name="Natvig D.O."/>
            <person name="Powell A.J."/>
            <person name="Tsang A."/>
            <person name="Grigoriev I.V."/>
        </authorList>
    </citation>
    <scope>NUCLEOTIDE SEQUENCE [LARGE SCALE GENOMIC DNA]</scope>
    <source>
        <strain evidence="3 4">CBS 494.80</strain>
    </source>
</reference>
<accession>A0ABR4BY60</accession>
<dbReference type="EMBL" id="JAZHXI010000017">
    <property type="protein sequence ID" value="KAL2062267.1"/>
    <property type="molecule type" value="Genomic_DNA"/>
</dbReference>
<organism evidence="3 4">
    <name type="scientific">Oculimacula yallundae</name>
    <dbReference type="NCBI Taxonomy" id="86028"/>
    <lineage>
        <taxon>Eukaryota</taxon>
        <taxon>Fungi</taxon>
        <taxon>Dikarya</taxon>
        <taxon>Ascomycota</taxon>
        <taxon>Pezizomycotina</taxon>
        <taxon>Leotiomycetes</taxon>
        <taxon>Helotiales</taxon>
        <taxon>Ploettnerulaceae</taxon>
        <taxon>Oculimacula</taxon>
    </lineage>
</organism>
<evidence type="ECO:0000313" key="3">
    <source>
        <dbReference type="EMBL" id="KAL2062267.1"/>
    </source>
</evidence>
<feature type="transmembrane region" description="Helical" evidence="2">
    <location>
        <begin position="97"/>
        <end position="116"/>
    </location>
</feature>
<keyword evidence="4" id="KW-1185">Reference proteome</keyword>
<evidence type="ECO:0000313" key="4">
    <source>
        <dbReference type="Proteomes" id="UP001595075"/>
    </source>
</evidence>
<sequence>MAFLAARMAKSVRARTSRTPSRYESTTDDCQPRIFFVVNGKQATLVSDHTQSGSTTTPTSTGVSPGSSVSRTAPPAASSSKSATTKSSRAPNMSLMVIFWLVAFALLLGVTAAQLFPDKINNTVCDTETVHLEPRAGVARELFQITPLAQSLVRSAADVLLADAKSSRKAFNPDALGQTLFDNLRNESLLPSTNIQIDIIEGKPEDAAKDAIKAIAELLLDLVFEGVAPETAGASIREPCYGGKGEGACDSSSYVSNPWFYSINEFATEEWREYLSRMIFRSNTRHLLAVMMRILISVALLAVALSSEDLYSS</sequence>
<feature type="compositionally biased region" description="Low complexity" evidence="1">
    <location>
        <begin position="52"/>
        <end position="87"/>
    </location>
</feature>
<feature type="region of interest" description="Disordered" evidence="1">
    <location>
        <begin position="47"/>
        <end position="87"/>
    </location>
</feature>
<proteinExistence type="predicted"/>
<protein>
    <submittedName>
        <fullName evidence="3">Uncharacterized protein</fullName>
    </submittedName>
</protein>
<keyword evidence="2" id="KW-0472">Membrane</keyword>
<dbReference type="Proteomes" id="UP001595075">
    <property type="component" value="Unassembled WGS sequence"/>
</dbReference>
<gene>
    <name evidence="3" type="ORF">VTL71DRAFT_6533</name>
</gene>
<keyword evidence="2" id="KW-0812">Transmembrane</keyword>
<evidence type="ECO:0000256" key="2">
    <source>
        <dbReference type="SAM" id="Phobius"/>
    </source>
</evidence>
<feature type="transmembrane region" description="Helical" evidence="2">
    <location>
        <begin position="287"/>
        <end position="307"/>
    </location>
</feature>
<comment type="caution">
    <text evidence="3">The sequence shown here is derived from an EMBL/GenBank/DDBJ whole genome shotgun (WGS) entry which is preliminary data.</text>
</comment>
<evidence type="ECO:0000256" key="1">
    <source>
        <dbReference type="SAM" id="MobiDB-lite"/>
    </source>
</evidence>
<name>A0ABR4BY60_9HELO</name>